<evidence type="ECO:0000256" key="1">
    <source>
        <dbReference type="ARBA" id="ARBA00006479"/>
    </source>
</evidence>
<comment type="similarity">
    <text evidence="1">Belongs to the ROK (NagC/XylR) family.</text>
</comment>
<dbReference type="EMBL" id="JACHMI010000001">
    <property type="protein sequence ID" value="MBB6550001.1"/>
    <property type="molecule type" value="Genomic_DNA"/>
</dbReference>
<keyword evidence="4" id="KW-1185">Reference proteome</keyword>
<dbReference type="AlphaFoldDB" id="A0A7X0NUQ9"/>
<evidence type="ECO:0000259" key="2">
    <source>
        <dbReference type="Pfam" id="PF01047"/>
    </source>
</evidence>
<dbReference type="PANTHER" id="PTHR18964">
    <property type="entry name" value="ROK (REPRESSOR, ORF, KINASE) FAMILY"/>
    <property type="match status" value="1"/>
</dbReference>
<evidence type="ECO:0000313" key="3">
    <source>
        <dbReference type="EMBL" id="MBB6550001.1"/>
    </source>
</evidence>
<dbReference type="Pfam" id="PF00480">
    <property type="entry name" value="ROK"/>
    <property type="match status" value="1"/>
</dbReference>
<keyword evidence="3" id="KW-0808">Transferase</keyword>
<dbReference type="InterPro" id="IPR036390">
    <property type="entry name" value="WH_DNA-bd_sf"/>
</dbReference>
<dbReference type="RefSeq" id="WP_185104343.1">
    <property type="nucleotide sequence ID" value="NZ_JACHMI010000001.1"/>
</dbReference>
<dbReference type="InterPro" id="IPR036388">
    <property type="entry name" value="WH-like_DNA-bd_sf"/>
</dbReference>
<gene>
    <name evidence="3" type="ORF">HD593_004796</name>
</gene>
<dbReference type="InterPro" id="IPR049874">
    <property type="entry name" value="ROK_cs"/>
</dbReference>
<dbReference type="SUPFAM" id="SSF53067">
    <property type="entry name" value="Actin-like ATPase domain"/>
    <property type="match status" value="1"/>
</dbReference>
<dbReference type="SUPFAM" id="SSF46785">
    <property type="entry name" value="Winged helix' DNA-binding domain"/>
    <property type="match status" value="1"/>
</dbReference>
<dbReference type="InterPro" id="IPR000600">
    <property type="entry name" value="ROK"/>
</dbReference>
<organism evidence="3 4">
    <name type="scientific">Nonomuraea rubra</name>
    <dbReference type="NCBI Taxonomy" id="46180"/>
    <lineage>
        <taxon>Bacteria</taxon>
        <taxon>Bacillati</taxon>
        <taxon>Actinomycetota</taxon>
        <taxon>Actinomycetes</taxon>
        <taxon>Streptosporangiales</taxon>
        <taxon>Streptosporangiaceae</taxon>
        <taxon>Nonomuraea</taxon>
    </lineage>
</organism>
<dbReference type="InterPro" id="IPR011991">
    <property type="entry name" value="ArsR-like_HTH"/>
</dbReference>
<reference evidence="3 4" key="1">
    <citation type="submission" date="2020-08" db="EMBL/GenBank/DDBJ databases">
        <title>Sequencing the genomes of 1000 actinobacteria strains.</title>
        <authorList>
            <person name="Klenk H.-P."/>
        </authorList>
    </citation>
    <scope>NUCLEOTIDE SEQUENCE [LARGE SCALE GENOMIC DNA]</scope>
    <source>
        <strain evidence="3 4">DSM 43768</strain>
    </source>
</reference>
<comment type="caution">
    <text evidence="3">The sequence shown here is derived from an EMBL/GenBank/DDBJ whole genome shotgun (WGS) entry which is preliminary data.</text>
</comment>
<dbReference type="Gene3D" id="3.30.420.40">
    <property type="match status" value="2"/>
</dbReference>
<proteinExistence type="inferred from homology"/>
<protein>
    <submittedName>
        <fullName evidence="3">Putative NBD/HSP70 family sugar kinase</fullName>
    </submittedName>
</protein>
<dbReference type="Proteomes" id="UP000565579">
    <property type="component" value="Unassembled WGS sequence"/>
</dbReference>
<dbReference type="InterPro" id="IPR000835">
    <property type="entry name" value="HTH_MarR-typ"/>
</dbReference>
<dbReference type="Pfam" id="PF01047">
    <property type="entry name" value="MarR"/>
    <property type="match status" value="1"/>
</dbReference>
<evidence type="ECO:0000313" key="4">
    <source>
        <dbReference type="Proteomes" id="UP000565579"/>
    </source>
</evidence>
<dbReference type="GO" id="GO:0016301">
    <property type="term" value="F:kinase activity"/>
    <property type="evidence" value="ECO:0007669"/>
    <property type="project" value="UniProtKB-KW"/>
</dbReference>
<keyword evidence="3" id="KW-0418">Kinase</keyword>
<feature type="domain" description="HTH marR-type" evidence="2">
    <location>
        <begin position="10"/>
        <end position="54"/>
    </location>
</feature>
<dbReference type="Gene3D" id="1.10.10.10">
    <property type="entry name" value="Winged helix-like DNA-binding domain superfamily/Winged helix DNA-binding domain"/>
    <property type="match status" value="1"/>
</dbReference>
<accession>A0A7X0NUQ9</accession>
<sequence length="410" mass="41975">MAGTDRGDLTRTAILALLGTVGPLSRSEIARELDLSPATVTQLTKELIGHGMLEELDLKPSRGGRPAQRLGLVGSAGRALGVKVTADHLVLVDVRLDGEVLGSWERPHDPAAPDALEQLADAVESVVREISGVPPLLGVGVGVPGSVDDQAVGTVNAPTLGWQAMPVGERLRRRLNLPVLVENDVNALAAAERLYGRGRTHSDFLVLTIGRGVGAAIVAGGRVYRGARGGAGEFGHLQVDPGGPPCGCGARGCLEAFVGSAGLLAAARARNAQAAGRAAQVEVRDPLGGVAALGRAAAGGDVAAREVFAEAGAILGRATAGLINVVDPEVVVVLGEGTADWPLWRTGFEPALRAQLYPGRRDISVEVESWDDTSWAQGAAALVLATPFDSAGAAGEQGRLVRARLIGAGS</sequence>
<name>A0A7X0NUQ9_9ACTN</name>
<dbReference type="CDD" id="cd00090">
    <property type="entry name" value="HTH_ARSR"/>
    <property type="match status" value="1"/>
</dbReference>
<dbReference type="PANTHER" id="PTHR18964:SF173">
    <property type="entry name" value="GLUCOKINASE"/>
    <property type="match status" value="1"/>
</dbReference>
<dbReference type="PROSITE" id="PS01125">
    <property type="entry name" value="ROK"/>
    <property type="match status" value="1"/>
</dbReference>
<dbReference type="InterPro" id="IPR043129">
    <property type="entry name" value="ATPase_NBD"/>
</dbReference>
<dbReference type="GO" id="GO:0003700">
    <property type="term" value="F:DNA-binding transcription factor activity"/>
    <property type="evidence" value="ECO:0007669"/>
    <property type="project" value="InterPro"/>
</dbReference>